<reference evidence="1" key="1">
    <citation type="submission" date="2023-03" db="EMBL/GenBank/DDBJ databases">
        <title>Massive genome expansion in bonnet fungi (Mycena s.s.) driven by repeated elements and novel gene families across ecological guilds.</title>
        <authorList>
            <consortium name="Lawrence Berkeley National Laboratory"/>
            <person name="Harder C.B."/>
            <person name="Miyauchi S."/>
            <person name="Viragh M."/>
            <person name="Kuo A."/>
            <person name="Thoen E."/>
            <person name="Andreopoulos B."/>
            <person name="Lu D."/>
            <person name="Skrede I."/>
            <person name="Drula E."/>
            <person name="Henrissat B."/>
            <person name="Morin E."/>
            <person name="Kohler A."/>
            <person name="Barry K."/>
            <person name="LaButti K."/>
            <person name="Morin E."/>
            <person name="Salamov A."/>
            <person name="Lipzen A."/>
            <person name="Mereny Z."/>
            <person name="Hegedus B."/>
            <person name="Baldrian P."/>
            <person name="Stursova M."/>
            <person name="Weitz H."/>
            <person name="Taylor A."/>
            <person name="Grigoriev I.V."/>
            <person name="Nagy L.G."/>
            <person name="Martin F."/>
            <person name="Kauserud H."/>
        </authorList>
    </citation>
    <scope>NUCLEOTIDE SEQUENCE</scope>
    <source>
        <strain evidence="1">9144</strain>
    </source>
</reference>
<dbReference type="AlphaFoldDB" id="A0AAD6V4G4"/>
<keyword evidence="2" id="KW-1185">Reference proteome</keyword>
<proteinExistence type="predicted"/>
<sequence length="264" mass="29562">MPSEMIAAILVTSPYFAASPLARLVAHSWRPGSPFSFPLLRAKTEVHTAYTSFPDPCPAGPGYGSLYGVLDINIFPTINVRGIPNLKHETNWIGLIMYNSDSTYILDLYVRKLTFIATFFRFKLPLLAIFWVYNCRANLPQPAALQNCRNNPVASVAWSTYDRQTKVMVYFLERSRRGDAFPGSVTYRGFCEVEWTPHKQCNINEELAEWTIWSGGSQVPGSEPNAAFGMSSGRDLDPHLALLIPIFSVLVRDVFDGYSGHSII</sequence>
<gene>
    <name evidence="1" type="ORF">GGX14DRAFT_400572</name>
</gene>
<comment type="caution">
    <text evidence="1">The sequence shown here is derived from an EMBL/GenBank/DDBJ whole genome shotgun (WGS) entry which is preliminary data.</text>
</comment>
<organism evidence="1 2">
    <name type="scientific">Mycena pura</name>
    <dbReference type="NCBI Taxonomy" id="153505"/>
    <lineage>
        <taxon>Eukaryota</taxon>
        <taxon>Fungi</taxon>
        <taxon>Dikarya</taxon>
        <taxon>Basidiomycota</taxon>
        <taxon>Agaricomycotina</taxon>
        <taxon>Agaricomycetes</taxon>
        <taxon>Agaricomycetidae</taxon>
        <taxon>Agaricales</taxon>
        <taxon>Marasmiineae</taxon>
        <taxon>Mycenaceae</taxon>
        <taxon>Mycena</taxon>
    </lineage>
</organism>
<name>A0AAD6V4G4_9AGAR</name>
<evidence type="ECO:0000313" key="2">
    <source>
        <dbReference type="Proteomes" id="UP001219525"/>
    </source>
</evidence>
<dbReference type="Proteomes" id="UP001219525">
    <property type="component" value="Unassembled WGS sequence"/>
</dbReference>
<accession>A0AAD6V4G4</accession>
<protein>
    <submittedName>
        <fullName evidence="1">Uncharacterized protein</fullName>
    </submittedName>
</protein>
<evidence type="ECO:0000313" key="1">
    <source>
        <dbReference type="EMBL" id="KAJ7200576.1"/>
    </source>
</evidence>
<dbReference type="EMBL" id="JARJCW010000062">
    <property type="protein sequence ID" value="KAJ7200576.1"/>
    <property type="molecule type" value="Genomic_DNA"/>
</dbReference>